<evidence type="ECO:0000313" key="2">
    <source>
        <dbReference type="EMBL" id="UYP48674.1"/>
    </source>
</evidence>
<reference evidence="2" key="1">
    <citation type="submission" date="2022-09" db="EMBL/GenBank/DDBJ databases">
        <title>Actin cytoskeleton and complex cell architecture in an #Asgard archaeon.</title>
        <authorList>
            <person name="Ponce Toledo R.I."/>
            <person name="Schleper C."/>
            <person name="Rodrigues Oliveira T."/>
            <person name="Wollweber F."/>
            <person name="Xu J."/>
            <person name="Rittmann S."/>
            <person name="Klingl A."/>
            <person name="Pilhofer M."/>
        </authorList>
    </citation>
    <scope>NUCLEOTIDE SEQUENCE</scope>
    <source>
        <strain evidence="2">B-35</strain>
    </source>
</reference>
<accession>A0ABY6I1V6</accession>
<name>A0ABY6I1V6_9ARCH</name>
<dbReference type="Proteomes" id="UP001208689">
    <property type="component" value="Chromosome"/>
</dbReference>
<feature type="transmembrane region" description="Helical" evidence="1">
    <location>
        <begin position="12"/>
        <end position="33"/>
    </location>
</feature>
<keyword evidence="1" id="KW-0472">Membrane</keyword>
<organism evidence="2 3">
    <name type="scientific">Candidatus Lokiarchaeum ossiferum</name>
    <dbReference type="NCBI Taxonomy" id="2951803"/>
    <lineage>
        <taxon>Archaea</taxon>
        <taxon>Promethearchaeati</taxon>
        <taxon>Promethearchaeota</taxon>
        <taxon>Promethearchaeia</taxon>
        <taxon>Promethearchaeales</taxon>
        <taxon>Promethearchaeaceae</taxon>
        <taxon>Candidatus Lokiarchaeum</taxon>
    </lineage>
</organism>
<evidence type="ECO:0000313" key="3">
    <source>
        <dbReference type="Proteomes" id="UP001208689"/>
    </source>
</evidence>
<evidence type="ECO:0000256" key="1">
    <source>
        <dbReference type="SAM" id="Phobius"/>
    </source>
</evidence>
<proteinExistence type="predicted"/>
<gene>
    <name evidence="2" type="ORF">NEF87_004959</name>
</gene>
<keyword evidence="1" id="KW-1133">Transmembrane helix</keyword>
<keyword evidence="1" id="KW-0812">Transmembrane</keyword>
<protein>
    <submittedName>
        <fullName evidence="2">Uncharacterized protein</fullName>
    </submittedName>
</protein>
<dbReference type="EMBL" id="CP104013">
    <property type="protein sequence ID" value="UYP48674.1"/>
    <property type="molecule type" value="Genomic_DNA"/>
</dbReference>
<sequence length="182" mass="21294">MSISSTQKRKTMGIIGIALVCSTSILVYFLAFYPPSQKKKELGDYYPYFDIPLQAHIESLPNFDLSESFMNTTQIALGVDLSAETRAPYNFVLEGEILYFQFICFQKYLPEEADFHFSIRRMPSKIQLNFSMIPKPKDLDEYCTCLWEYRMEGWITGISKDITEIEFLDHNQTLLEIDRYEL</sequence>
<keyword evidence="3" id="KW-1185">Reference proteome</keyword>